<dbReference type="EMBL" id="SJPU01000002">
    <property type="protein sequence ID" value="TWU16309.1"/>
    <property type="molecule type" value="Genomic_DNA"/>
</dbReference>
<protein>
    <submittedName>
        <fullName evidence="1">Uncharacterized protein</fullName>
    </submittedName>
</protein>
<gene>
    <name evidence="1" type="ORF">Poly21_35140</name>
</gene>
<comment type="caution">
    <text evidence="1">The sequence shown here is derived from an EMBL/GenBank/DDBJ whole genome shotgun (WGS) entry which is preliminary data.</text>
</comment>
<reference evidence="1 2" key="1">
    <citation type="journal article" date="2020" name="Antonie Van Leeuwenhoek">
        <title>Rhodopirellula heiligendammensis sp. nov., Rhodopirellula pilleata sp. nov., and Rhodopirellula solitaria sp. nov. isolated from natural or artificial marine surfaces in Northern Germany and California, USA, and emended description of the genus Rhodopirellula.</title>
        <authorList>
            <person name="Kallscheuer N."/>
            <person name="Wiegand S."/>
            <person name="Jogler M."/>
            <person name="Boedeker C."/>
            <person name="Peeters S.H."/>
            <person name="Rast P."/>
            <person name="Heuer A."/>
            <person name="Jetten M.S.M."/>
            <person name="Rohde M."/>
            <person name="Jogler C."/>
        </authorList>
    </citation>
    <scope>NUCLEOTIDE SEQUENCE [LARGE SCALE GENOMIC DNA]</scope>
    <source>
        <strain evidence="1 2">Poly21</strain>
    </source>
</reference>
<evidence type="ECO:0000313" key="2">
    <source>
        <dbReference type="Proteomes" id="UP000319908"/>
    </source>
</evidence>
<name>A0A5C6C0A3_9BACT</name>
<dbReference type="Proteomes" id="UP000319908">
    <property type="component" value="Unassembled WGS sequence"/>
</dbReference>
<evidence type="ECO:0000313" key="1">
    <source>
        <dbReference type="EMBL" id="TWU16309.1"/>
    </source>
</evidence>
<accession>A0A5C6C0A3</accession>
<proteinExistence type="predicted"/>
<keyword evidence="2" id="KW-1185">Reference proteome</keyword>
<sequence length="46" mass="4844">MNRCLALTGRSPGISKVSCPYALMCLALTGRSPGISKVSCPYVLMP</sequence>
<dbReference type="AlphaFoldDB" id="A0A5C6C0A3"/>
<organism evidence="1 2">
    <name type="scientific">Allorhodopirellula heiligendammensis</name>
    <dbReference type="NCBI Taxonomy" id="2714739"/>
    <lineage>
        <taxon>Bacteria</taxon>
        <taxon>Pseudomonadati</taxon>
        <taxon>Planctomycetota</taxon>
        <taxon>Planctomycetia</taxon>
        <taxon>Pirellulales</taxon>
        <taxon>Pirellulaceae</taxon>
        <taxon>Allorhodopirellula</taxon>
    </lineage>
</organism>